<dbReference type="Gene3D" id="3.40.50.1970">
    <property type="match status" value="1"/>
</dbReference>
<dbReference type="Pfam" id="PF24621">
    <property type="entry name" value="DHQS_C"/>
    <property type="match status" value="1"/>
</dbReference>
<dbReference type="InterPro" id="IPR050071">
    <property type="entry name" value="Dehydroquinate_synthase"/>
</dbReference>
<keyword evidence="17" id="KW-0170">Cobalt</keyword>
<evidence type="ECO:0000256" key="5">
    <source>
        <dbReference type="ARBA" id="ARBA00004661"/>
    </source>
</evidence>
<dbReference type="PIRSF" id="PIRSF001455">
    <property type="entry name" value="DHQ_synth"/>
    <property type="match status" value="1"/>
</dbReference>
<reference evidence="21 22" key="1">
    <citation type="submission" date="2020-08" db="EMBL/GenBank/DDBJ databases">
        <title>Genome public.</title>
        <authorList>
            <person name="Liu C."/>
            <person name="Sun Q."/>
        </authorList>
    </citation>
    <scope>NUCLEOTIDE SEQUENCE [LARGE SCALE GENOMIC DNA]</scope>
    <source>
        <strain evidence="21 22">BX1</strain>
    </source>
</reference>
<evidence type="ECO:0000256" key="16">
    <source>
        <dbReference type="ARBA" id="ARBA00023239"/>
    </source>
</evidence>
<dbReference type="InterPro" id="IPR016037">
    <property type="entry name" value="DHQ_synth_AroB"/>
</dbReference>
<evidence type="ECO:0000256" key="10">
    <source>
        <dbReference type="ARBA" id="ARBA00022605"/>
    </source>
</evidence>
<protein>
    <recommendedName>
        <fullName evidence="8 18">3-dehydroquinate synthase</fullName>
        <ecNumber evidence="7 18">4.2.3.4</ecNumber>
    </recommendedName>
</protein>
<dbReference type="InterPro" id="IPR056179">
    <property type="entry name" value="DHQS_C"/>
</dbReference>
<dbReference type="InterPro" id="IPR030963">
    <property type="entry name" value="DHQ_synth_fam"/>
</dbReference>
<evidence type="ECO:0000256" key="3">
    <source>
        <dbReference type="ARBA" id="ARBA00001941"/>
    </source>
</evidence>
<evidence type="ECO:0000256" key="18">
    <source>
        <dbReference type="NCBIfam" id="TIGR01357"/>
    </source>
</evidence>
<dbReference type="InterPro" id="IPR030960">
    <property type="entry name" value="DHQS/DOIS_N"/>
</dbReference>
<name>A0ABR7NER7_9FIRM</name>
<comment type="pathway">
    <text evidence="5">Metabolic intermediate biosynthesis; chorismate biosynthesis; chorismate from D-erythrose 4-phosphate and phosphoenolpyruvate: step 2/7.</text>
</comment>
<evidence type="ECO:0000313" key="21">
    <source>
        <dbReference type="EMBL" id="MBC8574814.1"/>
    </source>
</evidence>
<evidence type="ECO:0000256" key="7">
    <source>
        <dbReference type="ARBA" id="ARBA00013031"/>
    </source>
</evidence>
<comment type="cofactor">
    <cofactor evidence="2">
        <name>NAD(+)</name>
        <dbReference type="ChEBI" id="CHEBI:57540"/>
    </cofactor>
</comment>
<dbReference type="RefSeq" id="WP_262398513.1">
    <property type="nucleotide sequence ID" value="NZ_JACRTB010000001.1"/>
</dbReference>
<keyword evidence="14" id="KW-0520">NAD</keyword>
<gene>
    <name evidence="21" type="primary">aroB</name>
    <name evidence="21" type="ORF">H8717_00095</name>
</gene>
<keyword evidence="11" id="KW-0479">Metal-binding</keyword>
<sequence length="351" mass="36871">MRRISIETGHHYDLLIGSGPLDRCGEEIARVVTPCAAAVVTDDTVDALYGEAVERSLRKAGFSAVRIVFPHGEASKNMGTLSHVLESLAGAGLTRSDLIVALGGGVVGDLAGFAAACYLRGIRFVQIPTSLLAMIDSSVGGKTAVDLAAGKNLAGAFWQPELVLCDTALLSTLPGCYRLDGLGEMIKYGMGFDAQLLSMMREGGWEREPEAMVARCISIKAAVVAADERDQAERQKLNLGHTAAHAIERCSGLGITHGRAVAIGTALIARACVKRGMLSHEALALLEEALDRCGLESRCAFSARELAAAAVNDKKRRGDSITLVLPATAGSCVLHPMPAAELEGFFADGLN</sequence>
<comment type="cofactor">
    <cofactor evidence="3">
        <name>Co(2+)</name>
        <dbReference type="ChEBI" id="CHEBI:48828"/>
    </cofactor>
</comment>
<evidence type="ECO:0000256" key="13">
    <source>
        <dbReference type="ARBA" id="ARBA00022833"/>
    </source>
</evidence>
<evidence type="ECO:0000256" key="9">
    <source>
        <dbReference type="ARBA" id="ARBA00022490"/>
    </source>
</evidence>
<evidence type="ECO:0000256" key="4">
    <source>
        <dbReference type="ARBA" id="ARBA00004496"/>
    </source>
</evidence>
<evidence type="ECO:0000313" key="22">
    <source>
        <dbReference type="Proteomes" id="UP000658131"/>
    </source>
</evidence>
<keyword evidence="16 21" id="KW-0456">Lyase</keyword>
<dbReference type="GO" id="GO:0003856">
    <property type="term" value="F:3-dehydroquinate synthase activity"/>
    <property type="evidence" value="ECO:0007669"/>
    <property type="project" value="UniProtKB-EC"/>
</dbReference>
<feature type="domain" description="3-dehydroquinate synthase N-terminal" evidence="19">
    <location>
        <begin position="67"/>
        <end position="174"/>
    </location>
</feature>
<evidence type="ECO:0000259" key="20">
    <source>
        <dbReference type="Pfam" id="PF24621"/>
    </source>
</evidence>
<dbReference type="EC" id="4.2.3.4" evidence="7 18"/>
<dbReference type="Proteomes" id="UP000658131">
    <property type="component" value="Unassembled WGS sequence"/>
</dbReference>
<dbReference type="Gene3D" id="1.20.1090.10">
    <property type="entry name" value="Dehydroquinate synthase-like - alpha domain"/>
    <property type="match status" value="1"/>
</dbReference>
<dbReference type="PANTHER" id="PTHR43622:SF7">
    <property type="entry name" value="3-DEHYDROQUINATE SYNTHASE, CHLOROPLASTIC"/>
    <property type="match status" value="1"/>
</dbReference>
<evidence type="ECO:0000256" key="2">
    <source>
        <dbReference type="ARBA" id="ARBA00001911"/>
    </source>
</evidence>
<dbReference type="CDD" id="cd08195">
    <property type="entry name" value="DHQS"/>
    <property type="match status" value="1"/>
</dbReference>
<keyword evidence="13" id="KW-0862">Zinc</keyword>
<feature type="domain" description="3-dehydroquinate synthase C-terminal" evidence="20">
    <location>
        <begin position="181"/>
        <end position="315"/>
    </location>
</feature>
<evidence type="ECO:0000256" key="1">
    <source>
        <dbReference type="ARBA" id="ARBA00001393"/>
    </source>
</evidence>
<dbReference type="PANTHER" id="PTHR43622">
    <property type="entry name" value="3-DEHYDROQUINATE SYNTHASE"/>
    <property type="match status" value="1"/>
</dbReference>
<evidence type="ECO:0000259" key="19">
    <source>
        <dbReference type="Pfam" id="PF01761"/>
    </source>
</evidence>
<organism evidence="21 22">
    <name type="scientific">Yanshouia hominis</name>
    <dbReference type="NCBI Taxonomy" id="2763673"/>
    <lineage>
        <taxon>Bacteria</taxon>
        <taxon>Bacillati</taxon>
        <taxon>Bacillota</taxon>
        <taxon>Clostridia</taxon>
        <taxon>Eubacteriales</taxon>
        <taxon>Oscillospiraceae</taxon>
        <taxon>Yanshouia</taxon>
    </lineage>
</organism>
<dbReference type="SUPFAM" id="SSF56796">
    <property type="entry name" value="Dehydroquinate synthase-like"/>
    <property type="match status" value="1"/>
</dbReference>
<keyword evidence="12" id="KW-0547">Nucleotide-binding</keyword>
<keyword evidence="15" id="KW-0057">Aromatic amino acid biosynthesis</keyword>
<evidence type="ECO:0000256" key="14">
    <source>
        <dbReference type="ARBA" id="ARBA00023027"/>
    </source>
</evidence>
<keyword evidence="9" id="KW-0963">Cytoplasm</keyword>
<evidence type="ECO:0000256" key="6">
    <source>
        <dbReference type="ARBA" id="ARBA00005412"/>
    </source>
</evidence>
<dbReference type="NCBIfam" id="TIGR01357">
    <property type="entry name" value="aroB"/>
    <property type="match status" value="1"/>
</dbReference>
<evidence type="ECO:0000256" key="11">
    <source>
        <dbReference type="ARBA" id="ARBA00022723"/>
    </source>
</evidence>
<comment type="catalytic activity">
    <reaction evidence="1">
        <text>7-phospho-2-dehydro-3-deoxy-D-arabino-heptonate = 3-dehydroquinate + phosphate</text>
        <dbReference type="Rhea" id="RHEA:21968"/>
        <dbReference type="ChEBI" id="CHEBI:32364"/>
        <dbReference type="ChEBI" id="CHEBI:43474"/>
        <dbReference type="ChEBI" id="CHEBI:58394"/>
        <dbReference type="EC" id="4.2.3.4"/>
    </reaction>
</comment>
<keyword evidence="10" id="KW-0028">Amino-acid biosynthesis</keyword>
<evidence type="ECO:0000256" key="15">
    <source>
        <dbReference type="ARBA" id="ARBA00023141"/>
    </source>
</evidence>
<evidence type="ECO:0000256" key="17">
    <source>
        <dbReference type="ARBA" id="ARBA00023285"/>
    </source>
</evidence>
<comment type="caution">
    <text evidence="21">The sequence shown here is derived from an EMBL/GenBank/DDBJ whole genome shotgun (WGS) entry which is preliminary data.</text>
</comment>
<keyword evidence="22" id="KW-1185">Reference proteome</keyword>
<evidence type="ECO:0000256" key="8">
    <source>
        <dbReference type="ARBA" id="ARBA00017684"/>
    </source>
</evidence>
<comment type="similarity">
    <text evidence="6">Belongs to the sugar phosphate cyclases superfamily. Dehydroquinate synthase family.</text>
</comment>
<dbReference type="Pfam" id="PF01761">
    <property type="entry name" value="DHQ_synthase"/>
    <property type="match status" value="1"/>
</dbReference>
<proteinExistence type="inferred from homology"/>
<evidence type="ECO:0000256" key="12">
    <source>
        <dbReference type="ARBA" id="ARBA00022741"/>
    </source>
</evidence>
<comment type="subcellular location">
    <subcellularLocation>
        <location evidence="4">Cytoplasm</location>
    </subcellularLocation>
</comment>
<dbReference type="EMBL" id="JACRTB010000001">
    <property type="protein sequence ID" value="MBC8574814.1"/>
    <property type="molecule type" value="Genomic_DNA"/>
</dbReference>
<accession>A0ABR7NER7</accession>